<accession>A0A6N3AUG0</accession>
<reference evidence="1" key="1">
    <citation type="submission" date="2019-11" db="EMBL/GenBank/DDBJ databases">
        <authorList>
            <person name="Feng L."/>
        </authorList>
    </citation>
    <scope>NUCLEOTIDE SEQUENCE</scope>
    <source>
        <strain evidence="1">PmerdaeLFYP103</strain>
    </source>
</reference>
<organism evidence="1">
    <name type="scientific">Parabacteroides merdae</name>
    <dbReference type="NCBI Taxonomy" id="46503"/>
    <lineage>
        <taxon>Bacteria</taxon>
        <taxon>Pseudomonadati</taxon>
        <taxon>Bacteroidota</taxon>
        <taxon>Bacteroidia</taxon>
        <taxon>Bacteroidales</taxon>
        <taxon>Tannerellaceae</taxon>
        <taxon>Parabacteroides</taxon>
    </lineage>
</organism>
<proteinExistence type="predicted"/>
<name>A0A6N3AUG0_9BACT</name>
<sequence>MDSYSKIQHSFRMVRDGREKKKEPANPYMDMFLAVDISSYSEVLYSKGLG</sequence>
<gene>
    <name evidence="1" type="ORF">PMLFYP103_00855</name>
</gene>
<dbReference type="GeneID" id="93517162"/>
<dbReference type="RefSeq" id="WP_005649970.1">
    <property type="nucleotide sequence ID" value="NZ_BAABYG010000001.1"/>
</dbReference>
<dbReference type="AlphaFoldDB" id="A0A6N3AUG0"/>
<dbReference type="EMBL" id="CACRUV010000015">
    <property type="protein sequence ID" value="VYT96034.1"/>
    <property type="molecule type" value="Genomic_DNA"/>
</dbReference>
<evidence type="ECO:0000313" key="1">
    <source>
        <dbReference type="EMBL" id="VYT96034.1"/>
    </source>
</evidence>
<protein>
    <submittedName>
        <fullName evidence="1">Uncharacterized protein</fullName>
    </submittedName>
</protein>